<dbReference type="SUPFAM" id="SSF53041">
    <property type="entry name" value="Resolvase-like"/>
    <property type="match status" value="1"/>
</dbReference>
<feature type="domain" description="Resolvase/invertase-type recombinase catalytic" evidence="1">
    <location>
        <begin position="1"/>
        <end position="136"/>
    </location>
</feature>
<feature type="non-terminal residue" evidence="3">
    <location>
        <position position="1"/>
    </location>
</feature>
<reference evidence="3" key="1">
    <citation type="journal article" date="2014" name="Front. Microbiol.">
        <title>High frequency of phylogenetically diverse reductive dehalogenase-homologous genes in deep subseafloor sedimentary metagenomes.</title>
        <authorList>
            <person name="Kawai M."/>
            <person name="Futagami T."/>
            <person name="Toyoda A."/>
            <person name="Takaki Y."/>
            <person name="Nishi S."/>
            <person name="Hori S."/>
            <person name="Arai W."/>
            <person name="Tsubouchi T."/>
            <person name="Morono Y."/>
            <person name="Uchiyama I."/>
            <person name="Ito T."/>
            <person name="Fujiyama A."/>
            <person name="Inagaki F."/>
            <person name="Takami H."/>
        </authorList>
    </citation>
    <scope>NUCLEOTIDE SEQUENCE</scope>
    <source>
        <strain evidence="3">Expedition CK06-06</strain>
    </source>
</reference>
<dbReference type="GO" id="GO:0000150">
    <property type="term" value="F:DNA strand exchange activity"/>
    <property type="evidence" value="ECO:0007669"/>
    <property type="project" value="InterPro"/>
</dbReference>
<dbReference type="Pfam" id="PF00239">
    <property type="entry name" value="Resolvase"/>
    <property type="match status" value="1"/>
</dbReference>
<accession>X1NSC5</accession>
<dbReference type="SMART" id="SM00857">
    <property type="entry name" value="Resolvase"/>
    <property type="match status" value="1"/>
</dbReference>
<dbReference type="InterPro" id="IPR011109">
    <property type="entry name" value="DNA_bind_recombinase_dom"/>
</dbReference>
<evidence type="ECO:0000313" key="3">
    <source>
        <dbReference type="EMBL" id="GAI46468.1"/>
    </source>
</evidence>
<dbReference type="InterPro" id="IPR006119">
    <property type="entry name" value="Resolv_N"/>
</dbReference>
<evidence type="ECO:0000259" key="2">
    <source>
        <dbReference type="PROSITE" id="PS51737"/>
    </source>
</evidence>
<dbReference type="CDD" id="cd00338">
    <property type="entry name" value="Ser_Recombinase"/>
    <property type="match status" value="1"/>
</dbReference>
<dbReference type="Gene3D" id="3.40.50.1390">
    <property type="entry name" value="Resolvase, N-terminal catalytic domain"/>
    <property type="match status" value="1"/>
</dbReference>
<dbReference type="GO" id="GO:0003677">
    <property type="term" value="F:DNA binding"/>
    <property type="evidence" value="ECO:0007669"/>
    <property type="project" value="InterPro"/>
</dbReference>
<dbReference type="AlphaFoldDB" id="X1NSC5"/>
<dbReference type="Gene3D" id="3.90.1750.20">
    <property type="entry name" value="Putative Large Serine Recombinase, Chain B, Domain 2"/>
    <property type="match status" value="1"/>
</dbReference>
<dbReference type="InterPro" id="IPR050639">
    <property type="entry name" value="SSR_resolvase"/>
</dbReference>
<sequence length="267" mass="30636">AEKDLSISAQLKAMHKYALEHNFDVYKEFIDEAESARTANRPSFQKMIALAKQKPKLFDAILVWKLSRFARNREDSIIYKALLRRRGIPVISINEKLDDSPSGKLLEGMIEVIDEFYSTNLAQDTLRGMRENITRGFRNGSTIPMGYKKKIIKLNSTSKTTLDVDDNYAPIIKRIFQMCIEGMGAKEIVKVLNSESIKTIKGKSWTKNIVYYILKNETYTGTLVWNKTSKSQGKKIANDPEKVLRIKNNHPSIIDKKTFNKVQKLLQ</sequence>
<dbReference type="PANTHER" id="PTHR30461:SF23">
    <property type="entry name" value="DNA RECOMBINASE-RELATED"/>
    <property type="match status" value="1"/>
</dbReference>
<dbReference type="PANTHER" id="PTHR30461">
    <property type="entry name" value="DNA-INVERTASE FROM LAMBDOID PROPHAGE"/>
    <property type="match status" value="1"/>
</dbReference>
<organism evidence="3">
    <name type="scientific">marine sediment metagenome</name>
    <dbReference type="NCBI Taxonomy" id="412755"/>
    <lineage>
        <taxon>unclassified sequences</taxon>
        <taxon>metagenomes</taxon>
        <taxon>ecological metagenomes</taxon>
    </lineage>
</organism>
<evidence type="ECO:0008006" key="4">
    <source>
        <dbReference type="Google" id="ProtNLM"/>
    </source>
</evidence>
<proteinExistence type="predicted"/>
<dbReference type="PROSITE" id="PS51736">
    <property type="entry name" value="RECOMBINASES_3"/>
    <property type="match status" value="1"/>
</dbReference>
<dbReference type="Pfam" id="PF07508">
    <property type="entry name" value="Recombinase"/>
    <property type="match status" value="1"/>
</dbReference>
<feature type="non-terminal residue" evidence="3">
    <location>
        <position position="267"/>
    </location>
</feature>
<feature type="domain" description="Recombinase" evidence="2">
    <location>
        <begin position="144"/>
        <end position="267"/>
    </location>
</feature>
<comment type="caution">
    <text evidence="3">The sequence shown here is derived from an EMBL/GenBank/DDBJ whole genome shotgun (WGS) entry which is preliminary data.</text>
</comment>
<dbReference type="InterPro" id="IPR036162">
    <property type="entry name" value="Resolvase-like_N_sf"/>
</dbReference>
<protein>
    <recommendedName>
        <fullName evidence="4">Recombinase family protein</fullName>
    </recommendedName>
</protein>
<evidence type="ECO:0000259" key="1">
    <source>
        <dbReference type="PROSITE" id="PS51736"/>
    </source>
</evidence>
<name>X1NSC5_9ZZZZ</name>
<dbReference type="EMBL" id="BARV01024464">
    <property type="protein sequence ID" value="GAI46468.1"/>
    <property type="molecule type" value="Genomic_DNA"/>
</dbReference>
<gene>
    <name evidence="3" type="ORF">S06H3_39929</name>
</gene>
<dbReference type="PROSITE" id="PS51737">
    <property type="entry name" value="RECOMBINASE_DNA_BIND"/>
    <property type="match status" value="1"/>
</dbReference>
<dbReference type="InterPro" id="IPR038109">
    <property type="entry name" value="DNA_bind_recomb_sf"/>
</dbReference>